<dbReference type="Pfam" id="PF02178">
    <property type="entry name" value="AT_hook"/>
    <property type="match status" value="2"/>
</dbReference>
<feature type="compositionally biased region" description="Basic residues" evidence="3">
    <location>
        <begin position="125"/>
        <end position="134"/>
    </location>
</feature>
<evidence type="ECO:0000256" key="1">
    <source>
        <dbReference type="ARBA" id="ARBA00004123"/>
    </source>
</evidence>
<dbReference type="InterPro" id="IPR000637">
    <property type="entry name" value="HMGI/Y_DNA-bd_CS"/>
</dbReference>
<dbReference type="Proteomes" id="UP001396898">
    <property type="component" value="Unassembled WGS sequence"/>
</dbReference>
<dbReference type="PRINTS" id="PR00929">
    <property type="entry name" value="ATHOOK"/>
</dbReference>
<comment type="subcellular location">
    <subcellularLocation>
        <location evidence="1">Nucleus</location>
    </subcellularLocation>
</comment>
<comment type="caution">
    <text evidence="4">The sequence shown here is derived from an EMBL/GenBank/DDBJ whole genome shotgun (WGS) entry which is preliminary data.</text>
</comment>
<dbReference type="SMART" id="SM00384">
    <property type="entry name" value="AT_hook"/>
    <property type="match status" value="2"/>
</dbReference>
<feature type="compositionally biased region" description="Polar residues" evidence="3">
    <location>
        <begin position="135"/>
        <end position="158"/>
    </location>
</feature>
<gene>
    <name evidence="4" type="ORF">PG991_009914</name>
</gene>
<evidence type="ECO:0000313" key="4">
    <source>
        <dbReference type="EMBL" id="KAK8012539.1"/>
    </source>
</evidence>
<evidence type="ECO:0000256" key="3">
    <source>
        <dbReference type="SAM" id="MobiDB-lite"/>
    </source>
</evidence>
<dbReference type="PROSITE" id="PS00354">
    <property type="entry name" value="HMGI_Y"/>
    <property type="match status" value="1"/>
</dbReference>
<accession>A0ABR1RGY9</accession>
<evidence type="ECO:0000256" key="2">
    <source>
        <dbReference type="ARBA" id="ARBA00023242"/>
    </source>
</evidence>
<dbReference type="InterPro" id="IPR017956">
    <property type="entry name" value="AT_hook_DNA-bd_motif"/>
</dbReference>
<name>A0ABR1RGY9_9PEZI</name>
<sequence length="277" mass="30019">MPDADTEIAPVVSDLLSSDPFGDDPSDKTRDHPEPSPSKDDQGTASENPEVYQNPFVDLANQVKNIVGQPQEAPEMAPPPSAPAKRGRGRPRKYPLATPKVGDSAKGTPSTINHDDSLSQDAPPTKKRRGRPPKNSRTQSPPNIATPSRITRSGSMLSDSRPFSAGRRDLRVPSSAGVDSEEDNKSPNSTFTPINGRRQRHVSFDDQSADGDLFGPNLKSKLRQALFEDALEHDGGVSIPKDLAEELHQHLGAGLSAPQGELFIRADLVRDLRELFD</sequence>
<evidence type="ECO:0008006" key="6">
    <source>
        <dbReference type="Google" id="ProtNLM"/>
    </source>
</evidence>
<organism evidence="4 5">
    <name type="scientific">Apiospora marii</name>
    <dbReference type="NCBI Taxonomy" id="335849"/>
    <lineage>
        <taxon>Eukaryota</taxon>
        <taxon>Fungi</taxon>
        <taxon>Dikarya</taxon>
        <taxon>Ascomycota</taxon>
        <taxon>Pezizomycotina</taxon>
        <taxon>Sordariomycetes</taxon>
        <taxon>Xylariomycetidae</taxon>
        <taxon>Amphisphaeriales</taxon>
        <taxon>Apiosporaceae</taxon>
        <taxon>Apiospora</taxon>
    </lineage>
</organism>
<keyword evidence="5" id="KW-1185">Reference proteome</keyword>
<evidence type="ECO:0000313" key="5">
    <source>
        <dbReference type="Proteomes" id="UP001396898"/>
    </source>
</evidence>
<keyword evidence="2" id="KW-0539">Nucleus</keyword>
<feature type="compositionally biased region" description="Basic and acidic residues" evidence="3">
    <location>
        <begin position="25"/>
        <end position="42"/>
    </location>
</feature>
<reference evidence="4 5" key="1">
    <citation type="submission" date="2023-01" db="EMBL/GenBank/DDBJ databases">
        <title>Analysis of 21 Apiospora genomes using comparative genomics revels a genus with tremendous synthesis potential of carbohydrate active enzymes and secondary metabolites.</title>
        <authorList>
            <person name="Sorensen T."/>
        </authorList>
    </citation>
    <scope>NUCLEOTIDE SEQUENCE [LARGE SCALE GENOMIC DNA]</scope>
    <source>
        <strain evidence="4 5">CBS 20057</strain>
    </source>
</reference>
<proteinExistence type="predicted"/>
<feature type="region of interest" description="Disordered" evidence="3">
    <location>
        <begin position="1"/>
        <end position="211"/>
    </location>
</feature>
<protein>
    <recommendedName>
        <fullName evidence="6">AT DNA binding protein</fullName>
    </recommendedName>
</protein>
<dbReference type="EMBL" id="JAQQWI010000015">
    <property type="protein sequence ID" value="KAK8012539.1"/>
    <property type="molecule type" value="Genomic_DNA"/>
</dbReference>